<dbReference type="KEGG" id="dbr:Deba_2819"/>
<keyword evidence="2 4" id="KW-0238">DNA-binding</keyword>
<feature type="DNA-binding region" description="H-T-H motif" evidence="4">
    <location>
        <begin position="32"/>
        <end position="51"/>
    </location>
</feature>
<keyword evidence="1" id="KW-0805">Transcription regulation</keyword>
<dbReference type="PROSITE" id="PS50977">
    <property type="entry name" value="HTH_TETR_2"/>
    <property type="match status" value="1"/>
</dbReference>
<dbReference type="InterPro" id="IPR036271">
    <property type="entry name" value="Tet_transcr_reg_TetR-rel_C_sf"/>
</dbReference>
<feature type="domain" description="HTH tetR-type" evidence="5">
    <location>
        <begin position="9"/>
        <end position="69"/>
    </location>
</feature>
<proteinExistence type="predicted"/>
<evidence type="ECO:0000256" key="3">
    <source>
        <dbReference type="ARBA" id="ARBA00023163"/>
    </source>
</evidence>
<dbReference type="InterPro" id="IPR001647">
    <property type="entry name" value="HTH_TetR"/>
</dbReference>
<evidence type="ECO:0000313" key="7">
    <source>
        <dbReference type="Proteomes" id="UP000009047"/>
    </source>
</evidence>
<dbReference type="SUPFAM" id="SSF48498">
    <property type="entry name" value="Tetracyclin repressor-like, C-terminal domain"/>
    <property type="match status" value="1"/>
</dbReference>
<evidence type="ECO:0000313" key="6">
    <source>
        <dbReference type="EMBL" id="ADK86173.1"/>
    </source>
</evidence>
<dbReference type="AlphaFoldDB" id="E1QMD0"/>
<dbReference type="SUPFAM" id="SSF46689">
    <property type="entry name" value="Homeodomain-like"/>
    <property type="match status" value="1"/>
</dbReference>
<dbReference type="STRING" id="644282.Deba_2819"/>
<dbReference type="PANTHER" id="PTHR30055:SF234">
    <property type="entry name" value="HTH-TYPE TRANSCRIPTIONAL REGULATOR BETI"/>
    <property type="match status" value="1"/>
</dbReference>
<sequence length="213" mass="23887">MSVIKRNKENTEAALLAAAVQTFQEVGYAKARVSDIVGRCGLSQGTFYLYFKSKEDILRRVLRDFMEQMNQALDDVDNIFDGQTSREVRASLSAFLEKVLLVHQRNLGPAEILWREGFGHGGVFAELHAEIYAYFLEIVQARMAEAVGKGLIRDENIEDASVFLISLFERSSFYFMIVKGAPDIPRLAASMARFILHGLLPESKAQPGNHQGK</sequence>
<dbReference type="Proteomes" id="UP000009047">
    <property type="component" value="Chromosome"/>
</dbReference>
<dbReference type="GO" id="GO:0000976">
    <property type="term" value="F:transcription cis-regulatory region binding"/>
    <property type="evidence" value="ECO:0007669"/>
    <property type="project" value="TreeGrafter"/>
</dbReference>
<dbReference type="PANTHER" id="PTHR30055">
    <property type="entry name" value="HTH-TYPE TRANSCRIPTIONAL REGULATOR RUTR"/>
    <property type="match status" value="1"/>
</dbReference>
<keyword evidence="7" id="KW-1185">Reference proteome</keyword>
<dbReference type="GO" id="GO:0003700">
    <property type="term" value="F:DNA-binding transcription factor activity"/>
    <property type="evidence" value="ECO:0007669"/>
    <property type="project" value="TreeGrafter"/>
</dbReference>
<dbReference type="PRINTS" id="PR00455">
    <property type="entry name" value="HTHTETR"/>
</dbReference>
<dbReference type="RefSeq" id="WP_013259612.1">
    <property type="nucleotide sequence ID" value="NC_014365.1"/>
</dbReference>
<organism evidence="6 7">
    <name type="scientific">Desulfarculus baarsii (strain ATCC 33931 / DSM 2075 / LMG 7858 / VKM B-1802 / 2st14)</name>
    <dbReference type="NCBI Taxonomy" id="644282"/>
    <lineage>
        <taxon>Bacteria</taxon>
        <taxon>Pseudomonadati</taxon>
        <taxon>Thermodesulfobacteriota</taxon>
        <taxon>Desulfarculia</taxon>
        <taxon>Desulfarculales</taxon>
        <taxon>Desulfarculaceae</taxon>
        <taxon>Desulfarculus</taxon>
    </lineage>
</organism>
<evidence type="ECO:0000256" key="4">
    <source>
        <dbReference type="PROSITE-ProRule" id="PRU00335"/>
    </source>
</evidence>
<dbReference type="eggNOG" id="COG1309">
    <property type="taxonomic scope" value="Bacteria"/>
</dbReference>
<keyword evidence="3" id="KW-0804">Transcription</keyword>
<dbReference type="Pfam" id="PF00440">
    <property type="entry name" value="TetR_N"/>
    <property type="match status" value="1"/>
</dbReference>
<dbReference type="EMBL" id="CP002085">
    <property type="protein sequence ID" value="ADK86173.1"/>
    <property type="molecule type" value="Genomic_DNA"/>
</dbReference>
<dbReference type="InterPro" id="IPR050109">
    <property type="entry name" value="HTH-type_TetR-like_transc_reg"/>
</dbReference>
<name>E1QMD0_DESB2</name>
<protein>
    <submittedName>
        <fullName evidence="6">Transcriptional regulator, TetR family</fullName>
    </submittedName>
</protein>
<evidence type="ECO:0000256" key="2">
    <source>
        <dbReference type="ARBA" id="ARBA00023125"/>
    </source>
</evidence>
<evidence type="ECO:0000259" key="5">
    <source>
        <dbReference type="PROSITE" id="PS50977"/>
    </source>
</evidence>
<accession>E1QMD0</accession>
<reference evidence="6 7" key="1">
    <citation type="journal article" date="2010" name="Stand. Genomic Sci.">
        <title>Complete genome sequence of Desulfarculus baarsii type strain (2st14).</title>
        <authorList>
            <person name="Sun H."/>
            <person name="Spring S."/>
            <person name="Lapidus A."/>
            <person name="Davenport K."/>
            <person name="Del Rio T.G."/>
            <person name="Tice H."/>
            <person name="Nolan M."/>
            <person name="Copeland A."/>
            <person name="Cheng J.F."/>
            <person name="Lucas S."/>
            <person name="Tapia R."/>
            <person name="Goodwin L."/>
            <person name="Pitluck S."/>
            <person name="Ivanova N."/>
            <person name="Pagani I."/>
            <person name="Mavromatis K."/>
            <person name="Ovchinnikova G."/>
            <person name="Pati A."/>
            <person name="Chen A."/>
            <person name="Palaniappan K."/>
            <person name="Hauser L."/>
            <person name="Chang Y.J."/>
            <person name="Jeffries C.D."/>
            <person name="Detter J.C."/>
            <person name="Han C."/>
            <person name="Rohde M."/>
            <person name="Brambilla E."/>
            <person name="Goker M."/>
            <person name="Woyke T."/>
            <person name="Bristow J."/>
            <person name="Eisen J.A."/>
            <person name="Markowitz V."/>
            <person name="Hugenholtz P."/>
            <person name="Kyrpides N.C."/>
            <person name="Klenk H.P."/>
            <person name="Land M."/>
        </authorList>
    </citation>
    <scope>NUCLEOTIDE SEQUENCE [LARGE SCALE GENOMIC DNA]</scope>
    <source>
        <strain evidence="7">ATCC 33931 / DSM 2075 / LMG 7858 / VKM B-1802 / 2st14</strain>
    </source>
</reference>
<dbReference type="InterPro" id="IPR009057">
    <property type="entry name" value="Homeodomain-like_sf"/>
</dbReference>
<dbReference type="HOGENOM" id="CLU_069356_12_2_7"/>
<evidence type="ECO:0000256" key="1">
    <source>
        <dbReference type="ARBA" id="ARBA00023015"/>
    </source>
</evidence>
<dbReference type="Gene3D" id="1.10.357.10">
    <property type="entry name" value="Tetracycline Repressor, domain 2"/>
    <property type="match status" value="1"/>
</dbReference>
<gene>
    <name evidence="6" type="ordered locus">Deba_2819</name>
</gene>
<dbReference type="Gene3D" id="1.10.10.60">
    <property type="entry name" value="Homeodomain-like"/>
    <property type="match status" value="1"/>
</dbReference>